<dbReference type="SUPFAM" id="SSF53756">
    <property type="entry name" value="UDP-Glycosyltransferase/glycogen phosphorylase"/>
    <property type="match status" value="1"/>
</dbReference>
<gene>
    <name evidence="2" type="ORF">COV29_02840</name>
</gene>
<name>A0A2J0Q899_9BACT</name>
<dbReference type="PANTHER" id="PTHR12526:SF572">
    <property type="entry name" value="BLL5144 PROTEIN"/>
    <property type="match status" value="1"/>
</dbReference>
<proteinExistence type="predicted"/>
<evidence type="ECO:0000313" key="2">
    <source>
        <dbReference type="EMBL" id="PJE51185.1"/>
    </source>
</evidence>
<evidence type="ECO:0000313" key="3">
    <source>
        <dbReference type="Proteomes" id="UP000228496"/>
    </source>
</evidence>
<organism evidence="2 3">
    <name type="scientific">Candidatus Yanofskybacteria bacterium CG10_big_fil_rev_8_21_14_0_10_36_16</name>
    <dbReference type="NCBI Taxonomy" id="1975096"/>
    <lineage>
        <taxon>Bacteria</taxon>
        <taxon>Candidatus Yanofskyibacteriota</taxon>
    </lineage>
</organism>
<dbReference type="Proteomes" id="UP000228496">
    <property type="component" value="Unassembled WGS sequence"/>
</dbReference>
<dbReference type="GO" id="GO:0005975">
    <property type="term" value="P:carbohydrate metabolic process"/>
    <property type="evidence" value="ECO:0007669"/>
    <property type="project" value="InterPro"/>
</dbReference>
<sequence>MKIIKKEHGPVVYISSYPPRECGIATFTQDLAIAFDKKYNPVIRTGVIALNERPTTFYNYNPKVWGYVVASEINDYVALAKELNHNKKIKVVNIQHEFGLFGGSWGDYIVPFLQVIEKPVVITLHSVLPNPDDHLKKTMELIARNAEALIVMNQLSKETLESDYDIPGRKIFLVPHGIPQTSFESTEKSKEQYGLQGKTVLSTFGLLSPNKGVEHTIRALPPIVKKHPNLIYLVLGITHPIVRGHSGESYRNFLMKEVKKLKLENNVKFYNKYLTLEEIVDYLKATDIYICSANDVGQSVSGTLSYAMGCGRPIVSTRSVYAKYLINKDSGILVNPGKHREISRAILKLLSDPKRLKEMNKEAYEITRPMTWPNVATSYFKIYKKFADLEPEENKLPEINLGHTMHLTDKFGMIQFAKYSKPELRHGYTLDDNARALIAAAMYYEIEPKPETLKLIKTYLKFIKYVQRGSGTFANVVSRHKNKDRAKDEDVQGRAVWALGYISSCNFLPEEIRDRAETMLDKIIPHANNLESPRAMAFSMVGLYHYMKRYPQKTARIIFSDLAETLFKQYKKHSTHDWKWFENYFTYSNSKLAEVMFYAYEVTGKKKFLKVAKESLAFLSQVTTEKNGQYWPIGQNGWYFKNKQRSFFDQQPEDTASMVQTKVVAYETTKNKRYLQEAFSIFNWFLGKNHLGQMVYDETTGGCYDGIHQNRINLNQGAESTVSYLLARLALEKYKKKV</sequence>
<dbReference type="CDD" id="cd03822">
    <property type="entry name" value="GT4_mannosyltransferase-like"/>
    <property type="match status" value="1"/>
</dbReference>
<dbReference type="Gene3D" id="1.50.10.20">
    <property type="match status" value="1"/>
</dbReference>
<feature type="domain" description="Glycosyl transferase family 1" evidence="1">
    <location>
        <begin position="187"/>
        <end position="365"/>
    </location>
</feature>
<protein>
    <recommendedName>
        <fullName evidence="1">Glycosyl transferase family 1 domain-containing protein</fullName>
    </recommendedName>
</protein>
<dbReference type="InterPro" id="IPR001296">
    <property type="entry name" value="Glyco_trans_1"/>
</dbReference>
<evidence type="ECO:0000259" key="1">
    <source>
        <dbReference type="Pfam" id="PF00534"/>
    </source>
</evidence>
<dbReference type="SUPFAM" id="SSF48208">
    <property type="entry name" value="Six-hairpin glycosidases"/>
    <property type="match status" value="2"/>
</dbReference>
<dbReference type="Gene3D" id="3.40.50.2000">
    <property type="entry name" value="Glycogen Phosphorylase B"/>
    <property type="match status" value="2"/>
</dbReference>
<accession>A0A2J0Q899</accession>
<dbReference type="GO" id="GO:0016757">
    <property type="term" value="F:glycosyltransferase activity"/>
    <property type="evidence" value="ECO:0007669"/>
    <property type="project" value="InterPro"/>
</dbReference>
<reference evidence="2 3" key="1">
    <citation type="submission" date="2017-09" db="EMBL/GenBank/DDBJ databases">
        <title>Depth-based differentiation of microbial function through sediment-hosted aquifers and enrichment of novel symbionts in the deep terrestrial subsurface.</title>
        <authorList>
            <person name="Probst A.J."/>
            <person name="Ladd B."/>
            <person name="Jarett J.K."/>
            <person name="Geller-Mcgrath D.E."/>
            <person name="Sieber C.M."/>
            <person name="Emerson J.B."/>
            <person name="Anantharaman K."/>
            <person name="Thomas B.C."/>
            <person name="Malmstrom R."/>
            <person name="Stieglmeier M."/>
            <person name="Klingl A."/>
            <person name="Woyke T."/>
            <person name="Ryan C.M."/>
            <person name="Banfield J.F."/>
        </authorList>
    </citation>
    <scope>NUCLEOTIDE SEQUENCE [LARGE SCALE GENOMIC DNA]</scope>
    <source>
        <strain evidence="2">CG10_big_fil_rev_8_21_14_0_10_36_16</strain>
    </source>
</reference>
<dbReference type="EMBL" id="PCXQ01000004">
    <property type="protein sequence ID" value="PJE51185.1"/>
    <property type="molecule type" value="Genomic_DNA"/>
</dbReference>
<comment type="caution">
    <text evidence="2">The sequence shown here is derived from an EMBL/GenBank/DDBJ whole genome shotgun (WGS) entry which is preliminary data.</text>
</comment>
<dbReference type="PANTHER" id="PTHR12526">
    <property type="entry name" value="GLYCOSYLTRANSFERASE"/>
    <property type="match status" value="1"/>
</dbReference>
<dbReference type="Pfam" id="PF00534">
    <property type="entry name" value="Glycos_transf_1"/>
    <property type="match status" value="1"/>
</dbReference>
<dbReference type="AlphaFoldDB" id="A0A2J0Q899"/>
<dbReference type="InterPro" id="IPR008928">
    <property type="entry name" value="6-hairpin_glycosidase_sf"/>
</dbReference>